<dbReference type="OrthoDB" id="775972at2759"/>
<keyword evidence="2" id="KW-1185">Reference proteome</keyword>
<organism evidence="1 2">
    <name type="scientific">Sphaeroforma arctica JP610</name>
    <dbReference type="NCBI Taxonomy" id="667725"/>
    <lineage>
        <taxon>Eukaryota</taxon>
        <taxon>Ichthyosporea</taxon>
        <taxon>Ichthyophonida</taxon>
        <taxon>Sphaeroforma</taxon>
    </lineage>
</organism>
<reference evidence="1 2" key="1">
    <citation type="submission" date="2011-02" db="EMBL/GenBank/DDBJ databases">
        <title>The Genome Sequence of Sphaeroforma arctica JP610.</title>
        <authorList>
            <consortium name="The Broad Institute Genome Sequencing Platform"/>
            <person name="Russ C."/>
            <person name="Cuomo C."/>
            <person name="Young S.K."/>
            <person name="Zeng Q."/>
            <person name="Gargeya S."/>
            <person name="Alvarado L."/>
            <person name="Berlin A."/>
            <person name="Chapman S.B."/>
            <person name="Chen Z."/>
            <person name="Freedman E."/>
            <person name="Gellesch M."/>
            <person name="Goldberg J."/>
            <person name="Griggs A."/>
            <person name="Gujja S."/>
            <person name="Heilman E."/>
            <person name="Heiman D."/>
            <person name="Howarth C."/>
            <person name="Mehta T."/>
            <person name="Neiman D."/>
            <person name="Pearson M."/>
            <person name="Roberts A."/>
            <person name="Saif S."/>
            <person name="Shea T."/>
            <person name="Shenoy N."/>
            <person name="Sisk P."/>
            <person name="Stolte C."/>
            <person name="Sykes S."/>
            <person name="White J."/>
            <person name="Yandava C."/>
            <person name="Burger G."/>
            <person name="Gray M.W."/>
            <person name="Holland P.W.H."/>
            <person name="King N."/>
            <person name="Lang F.B.F."/>
            <person name="Roger A.J."/>
            <person name="Ruiz-Trillo I."/>
            <person name="Haas B."/>
            <person name="Nusbaum C."/>
            <person name="Birren B."/>
        </authorList>
    </citation>
    <scope>NUCLEOTIDE SEQUENCE [LARGE SCALE GENOMIC DNA]</scope>
    <source>
        <strain evidence="1 2">JP610</strain>
    </source>
</reference>
<dbReference type="GeneID" id="25907655"/>
<dbReference type="EMBL" id="KQ242143">
    <property type="protein sequence ID" value="KNC80490.1"/>
    <property type="molecule type" value="Genomic_DNA"/>
</dbReference>
<name>A0A0L0FUF9_9EUKA</name>
<dbReference type="InterPro" id="IPR043502">
    <property type="entry name" value="DNA/RNA_pol_sf"/>
</dbReference>
<dbReference type="Gene3D" id="3.30.70.270">
    <property type="match status" value="1"/>
</dbReference>
<evidence type="ECO:0000313" key="2">
    <source>
        <dbReference type="Proteomes" id="UP000054560"/>
    </source>
</evidence>
<dbReference type="InterPro" id="IPR043128">
    <property type="entry name" value="Rev_trsase/Diguanyl_cyclase"/>
</dbReference>
<proteinExistence type="predicted"/>
<dbReference type="AlphaFoldDB" id="A0A0L0FUF9"/>
<protein>
    <submittedName>
        <fullName evidence="1">Uncharacterized protein</fullName>
    </submittedName>
</protein>
<evidence type="ECO:0000313" key="1">
    <source>
        <dbReference type="EMBL" id="KNC80490.1"/>
    </source>
</evidence>
<dbReference type="RefSeq" id="XP_014154392.1">
    <property type="nucleotide sequence ID" value="XM_014298917.1"/>
</dbReference>
<sequence length="119" mass="13441">MVERRGHYKADDATAVNLALLALRMFASEGNVRKVQFCLNMRVVNALIPSDNYDEHSNTMKEIGKRLTCHSFKLDPVMCHFAIAEVMTLGKKVSAQGIDMDYEKQANYSIGQPCNDIWT</sequence>
<accession>A0A0L0FUF9</accession>
<dbReference type="SUPFAM" id="SSF56672">
    <property type="entry name" value="DNA/RNA polymerases"/>
    <property type="match status" value="1"/>
</dbReference>
<dbReference type="Proteomes" id="UP000054560">
    <property type="component" value="Unassembled WGS sequence"/>
</dbReference>
<gene>
    <name evidence="1" type="ORF">SARC_07151</name>
</gene>